<dbReference type="Pfam" id="PF01757">
    <property type="entry name" value="Acyl_transf_3"/>
    <property type="match status" value="1"/>
</dbReference>
<accession>A0A1V9DFG7</accession>
<evidence type="ECO:0000256" key="1">
    <source>
        <dbReference type="SAM" id="Phobius"/>
    </source>
</evidence>
<feature type="domain" description="Acyltransferase 3" evidence="2">
    <location>
        <begin position="33"/>
        <end position="363"/>
    </location>
</feature>
<keyword evidence="1" id="KW-0812">Transmembrane</keyword>
<dbReference type="AlphaFoldDB" id="A0A1V9DFG7"/>
<proteinExistence type="predicted"/>
<feature type="transmembrane region" description="Helical" evidence="1">
    <location>
        <begin position="120"/>
        <end position="139"/>
    </location>
</feature>
<dbReference type="PANTHER" id="PTHR23028:SF53">
    <property type="entry name" value="ACYL_TRANSF_3 DOMAIN-CONTAINING PROTEIN"/>
    <property type="match status" value="1"/>
</dbReference>
<feature type="transmembrane region" description="Helical" evidence="1">
    <location>
        <begin position="312"/>
        <end position="334"/>
    </location>
</feature>
<feature type="transmembrane region" description="Helical" evidence="1">
    <location>
        <begin position="209"/>
        <end position="229"/>
    </location>
</feature>
<dbReference type="EMBL" id="MWUE01000022">
    <property type="protein sequence ID" value="OQP32611.1"/>
    <property type="molecule type" value="Genomic_DNA"/>
</dbReference>
<comment type="caution">
    <text evidence="3">The sequence shown here is derived from an EMBL/GenBank/DDBJ whole genome shotgun (WGS) entry which is preliminary data.</text>
</comment>
<evidence type="ECO:0000313" key="4">
    <source>
        <dbReference type="Proteomes" id="UP000192769"/>
    </source>
</evidence>
<dbReference type="GO" id="GO:0000271">
    <property type="term" value="P:polysaccharide biosynthetic process"/>
    <property type="evidence" value="ECO:0007669"/>
    <property type="project" value="TreeGrafter"/>
</dbReference>
<gene>
    <name evidence="3" type="ORF">B2J69_15210</name>
</gene>
<keyword evidence="1" id="KW-1133">Transmembrane helix</keyword>
<feature type="transmembrane region" description="Helical" evidence="1">
    <location>
        <begin position="77"/>
        <end position="100"/>
    </location>
</feature>
<feature type="transmembrane region" description="Helical" evidence="1">
    <location>
        <begin position="37"/>
        <end position="56"/>
    </location>
</feature>
<keyword evidence="1" id="KW-0472">Membrane</keyword>
<protein>
    <submittedName>
        <fullName evidence="3">Acyltransferase</fullName>
    </submittedName>
</protein>
<dbReference type="OrthoDB" id="9767863at2"/>
<reference evidence="3 4" key="1">
    <citation type="submission" date="2017-02" db="EMBL/GenBank/DDBJ databases">
        <title>Whole genome shotgun sequence of Pantoea agglomerans strain AS1 isolated from a cycad, Zamia floridana in Central Florida, USA.</title>
        <authorList>
            <person name="Lata P."/>
            <person name="Govindarajan S."/>
            <person name="Qi F."/>
            <person name="Li J.-L."/>
            <person name="Maurya S.K."/>
            <person name="Sahoo M.K."/>
        </authorList>
    </citation>
    <scope>NUCLEOTIDE SEQUENCE [LARGE SCALE GENOMIC DNA]</scope>
    <source>
        <strain evidence="3 4">AS1</strain>
    </source>
</reference>
<dbReference type="GO" id="GO:0016747">
    <property type="term" value="F:acyltransferase activity, transferring groups other than amino-acyl groups"/>
    <property type="evidence" value="ECO:0007669"/>
    <property type="project" value="InterPro"/>
</dbReference>
<dbReference type="InterPro" id="IPR050879">
    <property type="entry name" value="Acyltransferase_3"/>
</dbReference>
<name>A0A1V9DFG7_9GAMM</name>
<dbReference type="RefSeq" id="WP_081140492.1">
    <property type="nucleotide sequence ID" value="NZ_MWUE01000022.1"/>
</dbReference>
<sequence length="400" mass="45032">MYVLIMVVSFCLALLFLRATSFHKGIYNGSGIKSISGLRALLASIVAFSHLVHYLYSLDGNWIFDKDYFVWFSEGNFFVNAGKFGVLLFFMISAFLFYRWLDNDGMPASQLTWKLLKSRVRRIVPMFWFSGLVIILVGLVQGGLHINAHSLTDAALWLLFVGSYHIGDFLTADVNAGVEWTLRLEWLLYLSIPLIFVANRATQGKYKTLLILGSIGAIFCVAVALRLWGKTYTDPRPVLGFAMGYFAYTWRDRLACFKQSRTAGVLCILLAIFALAFTSNAFWYLVFLCCLTAIFFVVSSGNNLLGMLENKTLMSIGEVSYSLYLIHGVVLYFIKQIPLSAVPHNMVVYTLIATLFFILSFYVAKMTYLYVEKPFIGSSNKKKVAAEVSPASQDRSGNPY</sequence>
<keyword evidence="3" id="KW-0808">Transferase</keyword>
<keyword evidence="4" id="KW-1185">Reference proteome</keyword>
<feature type="transmembrane region" description="Helical" evidence="1">
    <location>
        <begin position="186"/>
        <end position="202"/>
    </location>
</feature>
<keyword evidence="3" id="KW-0012">Acyltransferase</keyword>
<organism evidence="3 4">
    <name type="scientific">Pantoea latae</name>
    <dbReference type="NCBI Taxonomy" id="1964541"/>
    <lineage>
        <taxon>Bacteria</taxon>
        <taxon>Pseudomonadati</taxon>
        <taxon>Pseudomonadota</taxon>
        <taxon>Gammaproteobacteria</taxon>
        <taxon>Enterobacterales</taxon>
        <taxon>Erwiniaceae</taxon>
        <taxon>Pantoea</taxon>
    </lineage>
</organism>
<dbReference type="Proteomes" id="UP000192769">
    <property type="component" value="Unassembled WGS sequence"/>
</dbReference>
<feature type="transmembrane region" description="Helical" evidence="1">
    <location>
        <begin position="346"/>
        <end position="364"/>
    </location>
</feature>
<evidence type="ECO:0000259" key="2">
    <source>
        <dbReference type="Pfam" id="PF01757"/>
    </source>
</evidence>
<feature type="transmembrane region" description="Helical" evidence="1">
    <location>
        <begin position="262"/>
        <end position="278"/>
    </location>
</feature>
<evidence type="ECO:0000313" key="3">
    <source>
        <dbReference type="EMBL" id="OQP32611.1"/>
    </source>
</evidence>
<dbReference type="InterPro" id="IPR002656">
    <property type="entry name" value="Acyl_transf_3_dom"/>
</dbReference>
<feature type="transmembrane region" description="Helical" evidence="1">
    <location>
        <begin position="235"/>
        <end position="250"/>
    </location>
</feature>
<dbReference type="PANTHER" id="PTHR23028">
    <property type="entry name" value="ACETYLTRANSFERASE"/>
    <property type="match status" value="1"/>
</dbReference>
<dbReference type="GO" id="GO:0016020">
    <property type="term" value="C:membrane"/>
    <property type="evidence" value="ECO:0007669"/>
    <property type="project" value="TreeGrafter"/>
</dbReference>